<proteinExistence type="predicted"/>
<feature type="transmembrane region" description="Helical" evidence="1">
    <location>
        <begin position="136"/>
        <end position="160"/>
    </location>
</feature>
<reference evidence="2" key="1">
    <citation type="submission" date="2022-12" db="EMBL/GenBank/DDBJ databases">
        <title>Paraconexibacter alkalitolerans sp. nov. and Baekduia alba sp. nov., isolated from soil and emended description of the genera Paraconexibacter (Chun et al., 2020) and Baekduia (An et al., 2020).</title>
        <authorList>
            <person name="Vieira S."/>
            <person name="Huber K.J."/>
            <person name="Geppert A."/>
            <person name="Wolf J."/>
            <person name="Neumann-Schaal M."/>
            <person name="Muesken M."/>
            <person name="Overmann J."/>
        </authorList>
    </citation>
    <scope>NUCLEOTIDE SEQUENCE</scope>
    <source>
        <strain evidence="2">AEG42_29</strain>
    </source>
</reference>
<gene>
    <name evidence="2" type="ORF">DSM112329_00349</name>
</gene>
<feature type="transmembrane region" description="Helical" evidence="1">
    <location>
        <begin position="172"/>
        <end position="192"/>
    </location>
</feature>
<name>A0AAU7APU9_9ACTN</name>
<keyword evidence="1" id="KW-1133">Transmembrane helix</keyword>
<keyword evidence="1" id="KW-0812">Transmembrane</keyword>
<feature type="transmembrane region" description="Helical" evidence="1">
    <location>
        <begin position="57"/>
        <end position="82"/>
    </location>
</feature>
<evidence type="ECO:0000256" key="1">
    <source>
        <dbReference type="SAM" id="Phobius"/>
    </source>
</evidence>
<accession>A0AAU7APU9</accession>
<feature type="transmembrane region" description="Helical" evidence="1">
    <location>
        <begin position="94"/>
        <end position="116"/>
    </location>
</feature>
<sequence>MPFYSPVQMTFQRVCAWSGVVCVALFFTAFVVAGFVPPLSPNDSAEKIARHYREHQVAVQVGGLLMLLSGLFYAAFTAVVSAQMRRIPGVHRTVDYAQLAAGAFGCVTFLIPAMLFEVTAFRPERDPAMTQLLNDFSFIFLVMPWTPFLTQNWSFAFAILCDRRERPLFPRWLAYVNLWAPLIFSPSVLLPFFRTGPFSWRGLFVVWIPAIVFIAQFVVNTWMLLRAIRDEQDQQVIAADGAGSMDPRDAPALTA</sequence>
<dbReference type="AlphaFoldDB" id="A0AAU7APU9"/>
<protein>
    <recommendedName>
        <fullName evidence="3">DUF4386 domain-containing protein</fullName>
    </recommendedName>
</protein>
<feature type="transmembrane region" description="Helical" evidence="1">
    <location>
        <begin position="14"/>
        <end position="37"/>
    </location>
</feature>
<evidence type="ECO:0008006" key="3">
    <source>
        <dbReference type="Google" id="ProtNLM"/>
    </source>
</evidence>
<dbReference type="KEGG" id="parq:DSM112329_00349"/>
<organism evidence="2">
    <name type="scientific">Paraconexibacter sp. AEG42_29</name>
    <dbReference type="NCBI Taxonomy" id="2997339"/>
    <lineage>
        <taxon>Bacteria</taxon>
        <taxon>Bacillati</taxon>
        <taxon>Actinomycetota</taxon>
        <taxon>Thermoleophilia</taxon>
        <taxon>Solirubrobacterales</taxon>
        <taxon>Paraconexibacteraceae</taxon>
        <taxon>Paraconexibacter</taxon>
    </lineage>
</organism>
<keyword evidence="1" id="KW-0472">Membrane</keyword>
<evidence type="ECO:0000313" key="2">
    <source>
        <dbReference type="EMBL" id="XAY03530.1"/>
    </source>
</evidence>
<dbReference type="EMBL" id="CP114014">
    <property type="protein sequence ID" value="XAY03530.1"/>
    <property type="molecule type" value="Genomic_DNA"/>
</dbReference>
<feature type="transmembrane region" description="Helical" evidence="1">
    <location>
        <begin position="204"/>
        <end position="225"/>
    </location>
</feature>